<dbReference type="PROSITE" id="PS00155">
    <property type="entry name" value="CUTINASE_1"/>
    <property type="match status" value="1"/>
</dbReference>
<comment type="function">
    <text evidence="12">Catalyzes the hydrolysis of complex carboxylic polyesters found in the cell wall of plants. Degrades cutin, a macromolecule that forms the structure of the plant cuticle.</text>
</comment>
<dbReference type="PRINTS" id="PR00129">
    <property type="entry name" value="CUTINASE"/>
</dbReference>
<feature type="compositionally biased region" description="Gly residues" evidence="13">
    <location>
        <begin position="46"/>
        <end position="55"/>
    </location>
</feature>
<name>A0A8H4NUW8_9HYPO</name>
<feature type="active site" description="Nucleophile" evidence="10">
    <location>
        <position position="345"/>
    </location>
</feature>
<evidence type="ECO:0000256" key="8">
    <source>
        <dbReference type="ARBA" id="ARBA00023157"/>
    </source>
</evidence>
<evidence type="ECO:0000256" key="11">
    <source>
        <dbReference type="PIRSR" id="PIRSR611150-2"/>
    </source>
</evidence>
<keyword evidence="5 12" id="KW-0964">Secreted</keyword>
<feature type="compositionally biased region" description="Gly residues" evidence="13">
    <location>
        <begin position="240"/>
        <end position="251"/>
    </location>
</feature>
<dbReference type="InterPro" id="IPR043579">
    <property type="entry name" value="CUTINASE_2"/>
</dbReference>
<evidence type="ECO:0000256" key="4">
    <source>
        <dbReference type="ARBA" id="ARBA00022487"/>
    </source>
</evidence>
<keyword evidence="6 12" id="KW-0732">Signal</keyword>
<dbReference type="Pfam" id="PF01083">
    <property type="entry name" value="Cutinase"/>
    <property type="match status" value="1"/>
</dbReference>
<dbReference type="Proteomes" id="UP000605986">
    <property type="component" value="Unassembled WGS sequence"/>
</dbReference>
<proteinExistence type="inferred from homology"/>
<dbReference type="GO" id="GO:0005576">
    <property type="term" value="C:extracellular region"/>
    <property type="evidence" value="ECO:0007669"/>
    <property type="project" value="UniProtKB-SubCell"/>
</dbReference>
<dbReference type="SUPFAM" id="SSF53474">
    <property type="entry name" value="alpha/beta-Hydrolases"/>
    <property type="match status" value="1"/>
</dbReference>
<dbReference type="Gene3D" id="3.40.50.1820">
    <property type="entry name" value="alpha/beta hydrolase"/>
    <property type="match status" value="1"/>
</dbReference>
<evidence type="ECO:0000256" key="5">
    <source>
        <dbReference type="ARBA" id="ARBA00022525"/>
    </source>
</evidence>
<feature type="active site" evidence="10">
    <location>
        <position position="397"/>
    </location>
</feature>
<dbReference type="InterPro" id="IPR043580">
    <property type="entry name" value="CUTINASE_1"/>
</dbReference>
<keyword evidence="8 11" id="KW-1015">Disulfide bond</keyword>
<feature type="chain" id="PRO_5034934234" description="Cutinase" evidence="12">
    <location>
        <begin position="17"/>
        <end position="429"/>
    </location>
</feature>
<dbReference type="PANTHER" id="PTHR48250:SF2">
    <property type="entry name" value="CUTINASE"/>
    <property type="match status" value="1"/>
</dbReference>
<dbReference type="EMBL" id="JAADJG010000326">
    <property type="protein sequence ID" value="KAF4448635.1"/>
    <property type="molecule type" value="Genomic_DNA"/>
</dbReference>
<feature type="signal peptide" evidence="12">
    <location>
        <begin position="1"/>
        <end position="16"/>
    </location>
</feature>
<reference evidence="14" key="1">
    <citation type="submission" date="2020-01" db="EMBL/GenBank/DDBJ databases">
        <title>Identification and distribution of gene clusters putatively required for synthesis of sphingolipid metabolism inhibitors in phylogenetically diverse species of the filamentous fungus Fusarium.</title>
        <authorList>
            <person name="Kim H.-S."/>
            <person name="Busman M."/>
            <person name="Brown D.W."/>
            <person name="Divon H."/>
            <person name="Uhlig S."/>
            <person name="Proctor R.H."/>
        </authorList>
    </citation>
    <scope>NUCLEOTIDE SEQUENCE</scope>
    <source>
        <strain evidence="14">NRRL 53441</strain>
    </source>
</reference>
<evidence type="ECO:0000313" key="14">
    <source>
        <dbReference type="EMBL" id="KAF4448635.1"/>
    </source>
</evidence>
<feature type="compositionally biased region" description="Low complexity" evidence="13">
    <location>
        <begin position="71"/>
        <end position="86"/>
    </location>
</feature>
<evidence type="ECO:0000256" key="6">
    <source>
        <dbReference type="ARBA" id="ARBA00022729"/>
    </source>
</evidence>
<dbReference type="PANTHER" id="PTHR48250">
    <property type="entry name" value="CUTINASE 2-RELATED"/>
    <property type="match status" value="1"/>
</dbReference>
<keyword evidence="15" id="KW-1185">Reference proteome</keyword>
<feature type="compositionally biased region" description="Gly residues" evidence="13">
    <location>
        <begin position="87"/>
        <end position="103"/>
    </location>
</feature>
<protein>
    <recommendedName>
        <fullName evidence="3 12">Cutinase</fullName>
        <ecNumber evidence="3 12">3.1.1.74</ecNumber>
    </recommendedName>
</protein>
<dbReference type="SMART" id="SM01110">
    <property type="entry name" value="Cutinase"/>
    <property type="match status" value="1"/>
</dbReference>
<dbReference type="InterPro" id="IPR000675">
    <property type="entry name" value="Cutinase/axe"/>
</dbReference>
<comment type="similarity">
    <text evidence="2 12">Belongs to the cutinase family.</text>
</comment>
<comment type="catalytic activity">
    <reaction evidence="9 12">
        <text>cutin + H2O = cutin monomers.</text>
        <dbReference type="EC" id="3.1.1.74"/>
    </reaction>
</comment>
<gene>
    <name evidence="14" type="ORF">F53441_7984</name>
</gene>
<evidence type="ECO:0000256" key="10">
    <source>
        <dbReference type="PIRSR" id="PIRSR611150-1"/>
    </source>
</evidence>
<keyword evidence="7 12" id="KW-0378">Hydrolase</keyword>
<dbReference type="EC" id="3.1.1.74" evidence="3 12"/>
<accession>A0A8H4NUW8</accession>
<dbReference type="PROSITE" id="PS00931">
    <property type="entry name" value="CUTINASE_2"/>
    <property type="match status" value="1"/>
</dbReference>
<dbReference type="InterPro" id="IPR029058">
    <property type="entry name" value="AB_hydrolase_fold"/>
</dbReference>
<evidence type="ECO:0000256" key="2">
    <source>
        <dbReference type="ARBA" id="ARBA00007534"/>
    </source>
</evidence>
<comment type="caution">
    <text evidence="14">The sequence shown here is derived from an EMBL/GenBank/DDBJ whole genome shotgun (WGS) entry which is preliminary data.</text>
</comment>
<evidence type="ECO:0000313" key="15">
    <source>
        <dbReference type="Proteomes" id="UP000605986"/>
    </source>
</evidence>
<feature type="region of interest" description="Disordered" evidence="13">
    <location>
        <begin position="192"/>
        <end position="253"/>
    </location>
</feature>
<evidence type="ECO:0000256" key="12">
    <source>
        <dbReference type="RuleBase" id="RU361263"/>
    </source>
</evidence>
<evidence type="ECO:0000256" key="7">
    <source>
        <dbReference type="ARBA" id="ARBA00022801"/>
    </source>
</evidence>
<dbReference type="GO" id="GO:0050525">
    <property type="term" value="F:cutinase activity"/>
    <property type="evidence" value="ECO:0007669"/>
    <property type="project" value="UniProtKB-UniRule"/>
</dbReference>
<evidence type="ECO:0000256" key="1">
    <source>
        <dbReference type="ARBA" id="ARBA00004613"/>
    </source>
</evidence>
<organism evidence="14 15">
    <name type="scientific">Fusarium austroafricanum</name>
    <dbReference type="NCBI Taxonomy" id="2364996"/>
    <lineage>
        <taxon>Eukaryota</taxon>
        <taxon>Fungi</taxon>
        <taxon>Dikarya</taxon>
        <taxon>Ascomycota</taxon>
        <taxon>Pezizomycotina</taxon>
        <taxon>Sordariomycetes</taxon>
        <taxon>Hypocreomycetidae</taxon>
        <taxon>Hypocreales</taxon>
        <taxon>Nectriaceae</taxon>
        <taxon>Fusarium</taxon>
        <taxon>Fusarium concolor species complex</taxon>
    </lineage>
</organism>
<feature type="region of interest" description="Disordered" evidence="13">
    <location>
        <begin position="36"/>
        <end position="173"/>
    </location>
</feature>
<dbReference type="GO" id="GO:0016052">
    <property type="term" value="P:carbohydrate catabolic process"/>
    <property type="evidence" value="ECO:0007669"/>
    <property type="project" value="TreeGrafter"/>
</dbReference>
<evidence type="ECO:0000256" key="13">
    <source>
        <dbReference type="SAM" id="MobiDB-lite"/>
    </source>
</evidence>
<dbReference type="InterPro" id="IPR011150">
    <property type="entry name" value="Cutinase_monf"/>
</dbReference>
<feature type="compositionally biased region" description="Gly residues" evidence="13">
    <location>
        <begin position="192"/>
        <end position="202"/>
    </location>
</feature>
<dbReference type="AlphaFoldDB" id="A0A8H4NUW8"/>
<feature type="compositionally biased region" description="Low complexity" evidence="13">
    <location>
        <begin position="228"/>
        <end position="239"/>
    </location>
</feature>
<feature type="disulfide bond" evidence="11">
    <location>
        <begin position="259"/>
        <end position="334"/>
    </location>
</feature>
<dbReference type="OrthoDB" id="2975078at2759"/>
<comment type="subcellular location">
    <subcellularLocation>
        <location evidence="1 12">Secreted</location>
    </subcellularLocation>
</comment>
<keyword evidence="4 12" id="KW-0719">Serine esterase</keyword>
<evidence type="ECO:0000256" key="3">
    <source>
        <dbReference type="ARBA" id="ARBA00013095"/>
    </source>
</evidence>
<sequence>MLPTSVLIALVPFAVAGPIARRQGLGSGIPGLGGSKGGLPSIPGLPGSGDGGSSGGLPSIPGLGSGGSAGGLPSLPTGLPKLPKLPIGGGLSGLIPGAGGSTGGDTPAGQTKGSKRALPSIPGLPGSGGSSGGLPSIPGLPGSSGGSSGGLPSIPGLPGAGDSTGGLPSLPTGLLGGGSKLPIGGGLSGLIPGVGGSTGGDTSGDTPAVSTPAAQPTDSTESSRSEGDSSSSPFGSLLGSAGGSGGFGGSTQNGLNGDCKDVTVIFARGTTEMGNVGTAAGPPFFQALAEQLGSDKLAVQGVDYAASVGGIMQMGDKAGSEKMASLVKQAYQKCPKTKVVMSGYSQGAMLVHNAAKSLPAETTKNIAAVVNFGDPFQRQAVQGIPADRVKIICHTGDGVCAGTAAITPEHLTYSRDANAAAQFVVSKVK</sequence>
<feature type="disulfide bond" evidence="11">
    <location>
        <begin position="393"/>
        <end position="400"/>
    </location>
</feature>
<feature type="active site" description="Proton donor/acceptor" evidence="10">
    <location>
        <position position="410"/>
    </location>
</feature>
<evidence type="ECO:0000256" key="9">
    <source>
        <dbReference type="ARBA" id="ARBA00034045"/>
    </source>
</evidence>